<sequence>MPAKATRFVFSDAQMARIKEYIPAFRAKVAELDPEWRGHCKQLSDWKAKTVNSLLAEEIFAGKLSETETLKQWSSAIVRVWTNHFNYDIKVKQGKKGLQKTPTISTAKTPFLQLSSNATPRDHFVVENNDRIVALYRQISQERGIPGGAARQIAIQQLWSKEDHKAWEEKVRHMRDDIDANRAEFDSVAQEALEGLLTGGQLGSCVLSLSYAFRKGGNIFGGKVSAAFDSNEGALIDDGKFEYDTASLERWNNHAKSVLPRQELQLSTRLLRDTNGCPLLPFIDLKGQPLSSAALILEDYFLSLWHYTQDGDATIPWDAIYSNPDMYYDTETFNLPIGALKSPQVLEPDEILALTKYLRLLPDATPFKFYSKDRIAQHQRQAELQKLQPSPSSHSPSYDDASPSGTLSSPSRLTNVAHFLTPPAKTPSRPSLLPPTSDQAASFSTPPPKTPPRASLSSLSPMTPLPSCSPPMQHTDVSSNVPQTVIGPSAAGSPASKEGHSAKQGAGDDITTTAASTATIKPKKKPKKRVRTEGPPVAVRRTGRPRTQAALGPALVTDPSLPPPKKRKLRDTCEFHRFGQLSLRQRGFDTNAIRVPTQTLPDDVASAFDNYYERSWHEGAKFSHRKNDVNGRPRRPAKESNFYRVTVNDSAINQTEAFFVPAPAYRPSVINPFTRGSRRSLAFLDHPDKSERKMCFMKDSWQEDSARTAPEADIYRRLHEHGVPNIASMRLGNDVDDLKTETQEWWGSLNHSGRFKRFGFGFMVCHRLVLNTVARDLSTFTWCKVLLSCLADVVDAAQAAFKAGILHRDISASNIMIVMDKETKEWRGVLIDWDMCLLLEKREKHLQKTGTWGFISARILQARSSQPVVMHSLGDDMESIFWVLVYQVLRYTRHDHGPEQLHKQMDSLFNDMTITENKEVIGGSQKICTIMACSIHRVDIALGKFNISRLHDVFATIGQEFHPRYYEPPKKGGLRERLKIERRPAPVSTVDWDSPDDKWFSTFLRREAEGMQPLGITPTALESPNNDSKPPVYPALWKRARISRYPPDFFEMPQCSAKDVYNFSKKDKNEKANNKVVTSSRLNYMDGLSASASKRPLKVDEKEAEEDGGRERDASAAQPKAKRQCLV</sequence>
<feature type="region of interest" description="Disordered" evidence="1">
    <location>
        <begin position="1068"/>
        <end position="1127"/>
    </location>
</feature>
<evidence type="ECO:0000313" key="3">
    <source>
        <dbReference type="EMBL" id="KAG5173524.1"/>
    </source>
</evidence>
<feature type="compositionally biased region" description="Polar residues" evidence="1">
    <location>
        <begin position="405"/>
        <end position="414"/>
    </location>
</feature>
<feature type="compositionally biased region" description="Low complexity" evidence="1">
    <location>
        <begin position="426"/>
        <end position="437"/>
    </location>
</feature>
<dbReference type="AlphaFoldDB" id="A0A8H8CQX2"/>
<dbReference type="PANTHER" id="PTHR38248">
    <property type="entry name" value="FUNK1 6"/>
    <property type="match status" value="1"/>
</dbReference>
<protein>
    <recommendedName>
        <fullName evidence="2">Fungal-type protein kinase domain-containing protein</fullName>
    </recommendedName>
</protein>
<proteinExistence type="predicted"/>
<dbReference type="EMBL" id="JAFIQS010000001">
    <property type="protein sequence ID" value="KAG5173524.1"/>
    <property type="molecule type" value="Genomic_DNA"/>
</dbReference>
<dbReference type="PROSITE" id="PS00109">
    <property type="entry name" value="PROTEIN_KINASE_TYR"/>
    <property type="match status" value="1"/>
</dbReference>
<dbReference type="InterPro" id="IPR008266">
    <property type="entry name" value="Tyr_kinase_AS"/>
</dbReference>
<comment type="caution">
    <text evidence="3">The sequence shown here is derived from an EMBL/GenBank/DDBJ whole genome shotgun (WGS) entry which is preliminary data.</text>
</comment>
<dbReference type="Gene3D" id="1.10.510.10">
    <property type="entry name" value="Transferase(Phosphotransferase) domain 1"/>
    <property type="match status" value="1"/>
</dbReference>
<gene>
    <name evidence="3" type="ORF">JR316_000181</name>
</gene>
<feature type="compositionally biased region" description="Low complexity" evidence="1">
    <location>
        <begin position="510"/>
        <end position="520"/>
    </location>
</feature>
<feature type="region of interest" description="Disordered" evidence="1">
    <location>
        <begin position="379"/>
        <end position="540"/>
    </location>
</feature>
<dbReference type="InterPro" id="IPR011009">
    <property type="entry name" value="Kinase-like_dom_sf"/>
</dbReference>
<evidence type="ECO:0000259" key="2">
    <source>
        <dbReference type="Pfam" id="PF17667"/>
    </source>
</evidence>
<dbReference type="InterPro" id="IPR040976">
    <property type="entry name" value="Pkinase_fungal"/>
</dbReference>
<feature type="compositionally biased region" description="Low complexity" evidence="1">
    <location>
        <begin position="389"/>
        <end position="404"/>
    </location>
</feature>
<feature type="compositionally biased region" description="Basic and acidic residues" evidence="1">
    <location>
        <begin position="1097"/>
        <end position="1114"/>
    </location>
</feature>
<feature type="domain" description="Fungal-type protein kinase" evidence="2">
    <location>
        <begin position="689"/>
        <end position="887"/>
    </location>
</feature>
<name>A0A8H8CQX2_PSICU</name>
<dbReference type="Pfam" id="PF17667">
    <property type="entry name" value="Pkinase_fungal"/>
    <property type="match status" value="1"/>
</dbReference>
<reference evidence="3" key="1">
    <citation type="submission" date="2021-02" db="EMBL/GenBank/DDBJ databases">
        <title>Psilocybe cubensis genome.</title>
        <authorList>
            <person name="Mckernan K.J."/>
            <person name="Crawford S."/>
            <person name="Trippe A."/>
            <person name="Kane L.T."/>
            <person name="Mclaughlin S."/>
        </authorList>
    </citation>
    <scope>NUCLEOTIDE SEQUENCE [LARGE SCALE GENOMIC DNA]</scope>
    <source>
        <strain evidence="3">MGC-MH-2018</strain>
    </source>
</reference>
<organism evidence="3">
    <name type="scientific">Psilocybe cubensis</name>
    <name type="common">Psychedelic mushroom</name>
    <name type="synonym">Stropharia cubensis</name>
    <dbReference type="NCBI Taxonomy" id="181762"/>
    <lineage>
        <taxon>Eukaryota</taxon>
        <taxon>Fungi</taxon>
        <taxon>Dikarya</taxon>
        <taxon>Basidiomycota</taxon>
        <taxon>Agaricomycotina</taxon>
        <taxon>Agaricomycetes</taxon>
        <taxon>Agaricomycetidae</taxon>
        <taxon>Agaricales</taxon>
        <taxon>Agaricineae</taxon>
        <taxon>Strophariaceae</taxon>
        <taxon>Psilocybe</taxon>
    </lineage>
</organism>
<evidence type="ECO:0000256" key="1">
    <source>
        <dbReference type="SAM" id="MobiDB-lite"/>
    </source>
</evidence>
<dbReference type="GO" id="GO:0004672">
    <property type="term" value="F:protein kinase activity"/>
    <property type="evidence" value="ECO:0007669"/>
    <property type="project" value="InterPro"/>
</dbReference>
<dbReference type="SUPFAM" id="SSF56112">
    <property type="entry name" value="Protein kinase-like (PK-like)"/>
    <property type="match status" value="2"/>
</dbReference>
<accession>A0A8H8CQX2</accession>
<feature type="compositionally biased region" description="Basic residues" evidence="1">
    <location>
        <begin position="521"/>
        <end position="530"/>
    </location>
</feature>
<dbReference type="PANTHER" id="PTHR38248:SF2">
    <property type="entry name" value="FUNK1 11"/>
    <property type="match status" value="1"/>
</dbReference>